<dbReference type="Proteomes" id="UP000671862">
    <property type="component" value="Chromosome"/>
</dbReference>
<comment type="cofactor">
    <cofactor evidence="1">
        <name>Zn(2+)</name>
        <dbReference type="ChEBI" id="CHEBI:29105"/>
    </cofactor>
</comment>
<keyword evidence="4" id="KW-1185">Reference proteome</keyword>
<dbReference type="InterPro" id="IPR011059">
    <property type="entry name" value="Metal-dep_hydrolase_composite"/>
</dbReference>
<proteinExistence type="predicted"/>
<reference evidence="3 4" key="1">
    <citation type="submission" date="2021-03" db="EMBL/GenBank/DDBJ databases">
        <title>Thermosipho ferrireducens sp.nov., an anaerobic thermophilic iron-reducing bacterium isolated from a deep-sea hydrothermal sulfide deposits.</title>
        <authorList>
            <person name="Zeng X."/>
            <person name="Chen Y."/>
            <person name="Shao Z."/>
        </authorList>
    </citation>
    <scope>NUCLEOTIDE SEQUENCE [LARGE SCALE GENOMIC DNA]</scope>
    <source>
        <strain evidence="3 4">JL129W03</strain>
    </source>
</reference>
<dbReference type="SUPFAM" id="SSF51338">
    <property type="entry name" value="Composite domain of metallo-dependent hydrolases"/>
    <property type="match status" value="1"/>
</dbReference>
<dbReference type="PANTHER" id="PTHR11647:SF1">
    <property type="entry name" value="COLLAPSIN RESPONSE MEDIATOR PROTEIN"/>
    <property type="match status" value="1"/>
</dbReference>
<gene>
    <name evidence="3" type="ORF">JYK00_08375</name>
</gene>
<dbReference type="Gene3D" id="3.20.20.140">
    <property type="entry name" value="Metal-dependent hydrolases"/>
    <property type="match status" value="1"/>
</dbReference>
<dbReference type="Gene3D" id="2.30.40.10">
    <property type="entry name" value="Urease, subunit C, domain 1"/>
    <property type="match status" value="1"/>
</dbReference>
<evidence type="ECO:0000313" key="4">
    <source>
        <dbReference type="Proteomes" id="UP000671862"/>
    </source>
</evidence>
<accession>A0ABX7S8U0</accession>
<dbReference type="InterPro" id="IPR006680">
    <property type="entry name" value="Amidohydro-rel"/>
</dbReference>
<dbReference type="InterPro" id="IPR050378">
    <property type="entry name" value="Metallo-dep_Hydrolases_sf"/>
</dbReference>
<dbReference type="Pfam" id="PF01979">
    <property type="entry name" value="Amidohydro_1"/>
    <property type="match status" value="1"/>
</dbReference>
<sequence length="434" mass="49266">MSRTHDLGIVDGLVYLEGTFLEANIYISKGKIVDITTNYYAAKEEYTAREKWVLPGFIDPHVHFSLNLGKYTSVDDFKTGSISALFGGVTTFIDFLDPITTVSEFEKAFSKRLKEAQSSYADYSFHLTLANTKESAENFIKKAIESGLPSIKVFTAYSSSNRKTFDGYLYSLMEAASKYNLTILIHAENEEMIIENVPVYEHSKARPEMSEITQIIKIAEMVKHTGAKVYIVHTTCGTIIEELSLRFKDILNEKLFIESCPHYFYFNSEAYLKENGYLYTMTPPLRSKNEQKKLIKNISGIFSIGTDHCTFNTKEKNKKYTGDIPMGIGGIEHSFILMYTLFGKQIIDKFTLNPAKMFNLYPRKGTLYPGADADVVIFNPNYSGFIKSTHTNADYDLYINTKVKGKVEKVFKSGNLIIENEKLVKTAPGNFLRR</sequence>
<dbReference type="InterPro" id="IPR032466">
    <property type="entry name" value="Metal_Hydrolase"/>
</dbReference>
<evidence type="ECO:0000256" key="1">
    <source>
        <dbReference type="ARBA" id="ARBA00001947"/>
    </source>
</evidence>
<feature type="domain" description="Amidohydrolase-related" evidence="2">
    <location>
        <begin position="52"/>
        <end position="416"/>
    </location>
</feature>
<dbReference type="PANTHER" id="PTHR11647">
    <property type="entry name" value="HYDRANTOINASE/DIHYDROPYRIMIDINASE FAMILY MEMBER"/>
    <property type="match status" value="1"/>
</dbReference>
<dbReference type="EMBL" id="CP071446">
    <property type="protein sequence ID" value="QTA37728.1"/>
    <property type="molecule type" value="Genomic_DNA"/>
</dbReference>
<name>A0ABX7S8U0_9BACT</name>
<evidence type="ECO:0000313" key="3">
    <source>
        <dbReference type="EMBL" id="QTA37728.1"/>
    </source>
</evidence>
<dbReference type="RefSeq" id="WP_207566452.1">
    <property type="nucleotide sequence ID" value="NZ_CP071446.1"/>
</dbReference>
<evidence type="ECO:0000259" key="2">
    <source>
        <dbReference type="Pfam" id="PF01979"/>
    </source>
</evidence>
<dbReference type="SUPFAM" id="SSF51556">
    <property type="entry name" value="Metallo-dependent hydrolases"/>
    <property type="match status" value="1"/>
</dbReference>
<protein>
    <submittedName>
        <fullName evidence="3">Amidohydrolase family protein</fullName>
    </submittedName>
</protein>
<organism evidence="3 4">
    <name type="scientific">Thermosipho ferrireducens</name>
    <dbReference type="NCBI Taxonomy" id="2571116"/>
    <lineage>
        <taxon>Bacteria</taxon>
        <taxon>Thermotogati</taxon>
        <taxon>Thermotogota</taxon>
        <taxon>Thermotogae</taxon>
        <taxon>Thermotogales</taxon>
        <taxon>Fervidobacteriaceae</taxon>
        <taxon>Thermosipho</taxon>
    </lineage>
</organism>